<evidence type="ECO:0000256" key="3">
    <source>
        <dbReference type="ARBA" id="ARBA00023163"/>
    </source>
</evidence>
<dbReference type="Proteomes" id="UP000237073">
    <property type="component" value="Unassembled WGS sequence"/>
</dbReference>
<dbReference type="InterPro" id="IPR009057">
    <property type="entry name" value="Homeodomain-like_sf"/>
</dbReference>
<gene>
    <name evidence="6" type="ORF">CHU32_03260</name>
    <name evidence="5" type="ORF">CHU33_19545</name>
</gene>
<dbReference type="EMBL" id="PQGE01000020">
    <property type="protein sequence ID" value="POP42269.1"/>
    <property type="molecule type" value="Genomic_DNA"/>
</dbReference>
<dbReference type="InterPro" id="IPR011051">
    <property type="entry name" value="RmlC_Cupin_sf"/>
</dbReference>
<dbReference type="OrthoDB" id="5582699at2"/>
<dbReference type="NCBIfam" id="NF007633">
    <property type="entry name" value="PRK10296.1"/>
    <property type="match status" value="1"/>
</dbReference>
<feature type="domain" description="HTH araC/xylS-type" evidence="4">
    <location>
        <begin position="160"/>
        <end position="266"/>
    </location>
</feature>
<dbReference type="Pfam" id="PF07883">
    <property type="entry name" value="Cupin_2"/>
    <property type="match status" value="1"/>
</dbReference>
<dbReference type="PANTHER" id="PTHR43280">
    <property type="entry name" value="ARAC-FAMILY TRANSCRIPTIONAL REGULATOR"/>
    <property type="match status" value="1"/>
</dbReference>
<dbReference type="GO" id="GO:0043565">
    <property type="term" value="F:sequence-specific DNA binding"/>
    <property type="evidence" value="ECO:0007669"/>
    <property type="project" value="InterPro"/>
</dbReference>
<keyword evidence="1" id="KW-0805">Transcription regulation</keyword>
<dbReference type="GO" id="GO:0003700">
    <property type="term" value="F:DNA-binding transcription factor activity"/>
    <property type="evidence" value="ECO:0007669"/>
    <property type="project" value="InterPro"/>
</dbReference>
<dbReference type="InterPro" id="IPR018060">
    <property type="entry name" value="HTH_AraC"/>
</dbReference>
<evidence type="ECO:0000313" key="8">
    <source>
        <dbReference type="Proteomes" id="UP000247005"/>
    </source>
</evidence>
<dbReference type="AlphaFoldDB" id="A0A2P5GV59"/>
<protein>
    <submittedName>
        <fullName evidence="6">Transcriptional regulator ChbR</fullName>
    </submittedName>
</protein>
<organism evidence="6 8">
    <name type="scientific">Superficieibacter electus</name>
    <dbReference type="NCBI Taxonomy" id="2022662"/>
    <lineage>
        <taxon>Bacteria</taxon>
        <taxon>Pseudomonadati</taxon>
        <taxon>Pseudomonadota</taxon>
        <taxon>Gammaproteobacteria</taxon>
        <taxon>Enterobacterales</taxon>
        <taxon>Enterobacteriaceae</taxon>
        <taxon>Superficieibacter</taxon>
    </lineage>
</organism>
<evidence type="ECO:0000313" key="7">
    <source>
        <dbReference type="Proteomes" id="UP000237073"/>
    </source>
</evidence>
<dbReference type="Gene3D" id="2.60.120.10">
    <property type="entry name" value="Jelly Rolls"/>
    <property type="match status" value="1"/>
</dbReference>
<comment type="caution">
    <text evidence="6">The sequence shown here is derived from an EMBL/GenBank/DDBJ whole genome shotgun (WGS) entry which is preliminary data.</text>
</comment>
<evidence type="ECO:0000313" key="6">
    <source>
        <dbReference type="EMBL" id="POP50458.1"/>
    </source>
</evidence>
<reference evidence="7 8" key="1">
    <citation type="submission" date="2018-01" db="EMBL/GenBank/DDBJ databases">
        <title>Superficieibacter electus gen. nov., sp. nov., an extended-spectrum beta-lactamase possessing member of the Enterobacteriaceae family, isolated from intensive care unit surfaces.</title>
        <authorList>
            <person name="Potter R.F."/>
            <person name="D'Souza A.W."/>
        </authorList>
    </citation>
    <scope>NUCLEOTIDE SEQUENCE [LARGE SCALE GENOMIC DNA]</scope>
    <source>
        <strain evidence="6 8">BP-1</strain>
        <strain evidence="5 7">BP-2</strain>
    </source>
</reference>
<proteinExistence type="predicted"/>
<dbReference type="Gene3D" id="1.10.10.60">
    <property type="entry name" value="Homeodomain-like"/>
    <property type="match status" value="1"/>
</dbReference>
<sequence>MEIKTVRASQFLNSEDFHMFIFDKVESVSGLHQHDYYEFTIVLTGSCYQEINGKRVLLERGDFVFIPIGSHHQTFYEFGMTRILNMGISRSFFDEHYLYLLPFCFVASQKYHIKKEFLTYLESVIASLDFRDNEFDEFNKLLTFYIVNRLQHYKEQVEDDDIPVWLRRTVKEMHDKAMFGENALEKMIAISGKSQAYLTRSTQKYYNKTPVQIINEIRINFCKKQLETTNFSVADIAFDSGFSSPCIFIKTFKKLTSFTPGSYRKQFCGG</sequence>
<dbReference type="SUPFAM" id="SSF51182">
    <property type="entry name" value="RmlC-like cupins"/>
    <property type="match status" value="1"/>
</dbReference>
<keyword evidence="7" id="KW-1185">Reference proteome</keyword>
<dbReference type="InterPro" id="IPR014710">
    <property type="entry name" value="RmlC-like_jellyroll"/>
</dbReference>
<dbReference type="InterPro" id="IPR013096">
    <property type="entry name" value="Cupin_2"/>
</dbReference>
<dbReference type="RefSeq" id="WP_103677739.1">
    <property type="nucleotide sequence ID" value="NZ_PQGD01000002.1"/>
</dbReference>
<evidence type="ECO:0000256" key="2">
    <source>
        <dbReference type="ARBA" id="ARBA00023125"/>
    </source>
</evidence>
<dbReference type="PROSITE" id="PS01124">
    <property type="entry name" value="HTH_ARAC_FAMILY_2"/>
    <property type="match status" value="1"/>
</dbReference>
<dbReference type="PANTHER" id="PTHR43280:SF12">
    <property type="entry name" value="HTH-TYPE TRANSCRIPTIONAL REGULATOR CHBR"/>
    <property type="match status" value="1"/>
</dbReference>
<dbReference type="SUPFAM" id="SSF46689">
    <property type="entry name" value="Homeodomain-like"/>
    <property type="match status" value="1"/>
</dbReference>
<dbReference type="SMART" id="SM00342">
    <property type="entry name" value="HTH_ARAC"/>
    <property type="match status" value="1"/>
</dbReference>
<keyword evidence="2" id="KW-0238">DNA-binding</keyword>
<dbReference type="Proteomes" id="UP000247005">
    <property type="component" value="Unassembled WGS sequence"/>
</dbReference>
<evidence type="ECO:0000259" key="4">
    <source>
        <dbReference type="PROSITE" id="PS01124"/>
    </source>
</evidence>
<dbReference type="Pfam" id="PF12833">
    <property type="entry name" value="HTH_18"/>
    <property type="match status" value="1"/>
</dbReference>
<accession>A0A2P5GV59</accession>
<name>A0A2P5GV59_9ENTR</name>
<evidence type="ECO:0000256" key="1">
    <source>
        <dbReference type="ARBA" id="ARBA00023015"/>
    </source>
</evidence>
<evidence type="ECO:0000313" key="5">
    <source>
        <dbReference type="EMBL" id="POP42269.1"/>
    </source>
</evidence>
<dbReference type="EMBL" id="PQGD01000002">
    <property type="protein sequence ID" value="POP50458.1"/>
    <property type="molecule type" value="Genomic_DNA"/>
</dbReference>
<keyword evidence="3" id="KW-0804">Transcription</keyword>